<dbReference type="EMBL" id="SJOP01000027">
    <property type="protein sequence ID" value="TCB98675.1"/>
    <property type="molecule type" value="Genomic_DNA"/>
</dbReference>
<comment type="pathway">
    <text evidence="1 5">Metabolic intermediate biosynthesis; prephenate biosynthesis; prephenate from chorismate: step 1/1.</text>
</comment>
<protein>
    <recommendedName>
        <fullName evidence="2 5">Chorismate mutase</fullName>
        <ecNumber evidence="2 5">5.4.99.5</ecNumber>
    </recommendedName>
</protein>
<dbReference type="SMART" id="SM00830">
    <property type="entry name" value="CM_2"/>
    <property type="match status" value="1"/>
</dbReference>
<comment type="function">
    <text evidence="5">Catalyzes the Claisen rearrangement of chorismate to prephenate.</text>
</comment>
<keyword evidence="3 6" id="KW-0732">Signal</keyword>
<evidence type="ECO:0000259" key="7">
    <source>
        <dbReference type="PROSITE" id="PS51168"/>
    </source>
</evidence>
<keyword evidence="4 5" id="KW-0413">Isomerase</keyword>
<evidence type="ECO:0000256" key="4">
    <source>
        <dbReference type="ARBA" id="ARBA00023235"/>
    </source>
</evidence>
<dbReference type="InterPro" id="IPR008240">
    <property type="entry name" value="Chorismate_mutase_periplasmic"/>
</dbReference>
<dbReference type="Pfam" id="PF01817">
    <property type="entry name" value="CM_2"/>
    <property type="match status" value="1"/>
</dbReference>
<sequence length="187" mass="20845">MVMKVFISTLCMSGSVFSGASAPICLSALSSLLSERMELMREVAAYKAKYHLPVEDLVREQKVLLQARGNAREVGLEPQSVEPFINALMNAGKAIQYRYLADWLPRPESFVTLLDLDGIRRRINELDKHLLMTISQRLRGGTLSYSDRALLAEKTVSPNLTEAEKDNLLDTMRFIQCAPQAPDSGIS</sequence>
<dbReference type="GO" id="GO:0004106">
    <property type="term" value="F:chorismate mutase activity"/>
    <property type="evidence" value="ECO:0007669"/>
    <property type="project" value="UniProtKB-EC"/>
</dbReference>
<dbReference type="PANTHER" id="PTHR38041:SF2">
    <property type="entry name" value="SECRETED CHORISMATE MUTASE"/>
    <property type="match status" value="1"/>
</dbReference>
<dbReference type="InterPro" id="IPR051331">
    <property type="entry name" value="Chorismate_mutase-related"/>
</dbReference>
<dbReference type="GO" id="GO:0046417">
    <property type="term" value="P:chorismate metabolic process"/>
    <property type="evidence" value="ECO:0007669"/>
    <property type="project" value="InterPro"/>
</dbReference>
<evidence type="ECO:0000256" key="5">
    <source>
        <dbReference type="PIRNR" id="PIRNR026640"/>
    </source>
</evidence>
<feature type="domain" description="Chorismate mutase" evidence="7">
    <location>
        <begin position="1"/>
        <end position="100"/>
    </location>
</feature>
<dbReference type="GO" id="GO:0009697">
    <property type="term" value="P:salicylic acid biosynthetic process"/>
    <property type="evidence" value="ECO:0007669"/>
    <property type="project" value="TreeGrafter"/>
</dbReference>
<dbReference type="AlphaFoldDB" id="A0A4V2LX18"/>
<evidence type="ECO:0000256" key="6">
    <source>
        <dbReference type="SAM" id="SignalP"/>
    </source>
</evidence>
<proteinExistence type="predicted"/>
<keyword evidence="9" id="KW-1185">Reference proteome</keyword>
<feature type="signal peptide" evidence="6">
    <location>
        <begin position="1"/>
        <end position="22"/>
    </location>
</feature>
<dbReference type="PROSITE" id="PS51168">
    <property type="entry name" value="CHORISMATE_MUT_2"/>
    <property type="match status" value="1"/>
</dbReference>
<dbReference type="Proteomes" id="UP000291793">
    <property type="component" value="Unassembled WGS sequence"/>
</dbReference>
<comment type="catalytic activity">
    <reaction evidence="5">
        <text>chorismate = prephenate</text>
        <dbReference type="Rhea" id="RHEA:13897"/>
        <dbReference type="ChEBI" id="CHEBI:29748"/>
        <dbReference type="ChEBI" id="CHEBI:29934"/>
        <dbReference type="EC" id="5.4.99.5"/>
    </reaction>
</comment>
<dbReference type="SUPFAM" id="SSF48600">
    <property type="entry name" value="Chorismate mutase II"/>
    <property type="match status" value="1"/>
</dbReference>
<reference evidence="8 9" key="1">
    <citation type="submission" date="2019-02" db="EMBL/GenBank/DDBJ databases">
        <title>The draft genome of Kosakonia quasisacchari strain WCHKQ120001.</title>
        <authorList>
            <person name="Wang C."/>
            <person name="Feng Y."/>
            <person name="Zong Z."/>
        </authorList>
    </citation>
    <scope>NUCLEOTIDE SEQUENCE [LARGE SCALE GENOMIC DNA]</scope>
    <source>
        <strain evidence="8 9">WCHKQ120001</strain>
    </source>
</reference>
<evidence type="ECO:0000313" key="9">
    <source>
        <dbReference type="Proteomes" id="UP000291793"/>
    </source>
</evidence>
<dbReference type="UniPathway" id="UPA00120">
    <property type="reaction ID" value="UER00203"/>
</dbReference>
<dbReference type="InterPro" id="IPR036979">
    <property type="entry name" value="CM_dom_sf"/>
</dbReference>
<dbReference type="PANTHER" id="PTHR38041">
    <property type="entry name" value="CHORISMATE MUTASE"/>
    <property type="match status" value="1"/>
</dbReference>
<accession>A0A4V2LX18</accession>
<dbReference type="InterPro" id="IPR002701">
    <property type="entry name" value="CM_II_prokaryot"/>
</dbReference>
<name>A0A4V2LX18_9ENTR</name>
<evidence type="ECO:0000313" key="8">
    <source>
        <dbReference type="EMBL" id="TCB98675.1"/>
    </source>
</evidence>
<dbReference type="NCBIfam" id="TIGR01806">
    <property type="entry name" value="CM_mono2"/>
    <property type="match status" value="1"/>
</dbReference>
<dbReference type="EC" id="5.4.99.5" evidence="2 5"/>
<dbReference type="NCBIfam" id="NF005965">
    <property type="entry name" value="PRK08055.1"/>
    <property type="match status" value="1"/>
</dbReference>
<dbReference type="InterPro" id="IPR036263">
    <property type="entry name" value="Chorismate_II_sf"/>
</dbReference>
<dbReference type="PIRSF" id="PIRSF026640">
    <property type="entry name" value="Peripl_chor_mut"/>
    <property type="match status" value="1"/>
</dbReference>
<feature type="chain" id="PRO_5020929767" description="Chorismate mutase" evidence="6">
    <location>
        <begin position="23"/>
        <end position="187"/>
    </location>
</feature>
<organism evidence="8 9">
    <name type="scientific">Kosakonia quasisacchari</name>
    <dbReference type="NCBI Taxonomy" id="2529380"/>
    <lineage>
        <taxon>Bacteria</taxon>
        <taxon>Pseudomonadati</taxon>
        <taxon>Pseudomonadota</taxon>
        <taxon>Gammaproteobacteria</taxon>
        <taxon>Enterobacterales</taxon>
        <taxon>Enterobacteriaceae</taxon>
        <taxon>Kosakonia</taxon>
    </lineage>
</organism>
<comment type="caution">
    <text evidence="8">The sequence shown here is derived from an EMBL/GenBank/DDBJ whole genome shotgun (WGS) entry which is preliminary data.</text>
</comment>
<dbReference type="OrthoDB" id="8445094at2"/>
<evidence type="ECO:0000256" key="2">
    <source>
        <dbReference type="ARBA" id="ARBA00012404"/>
    </source>
</evidence>
<evidence type="ECO:0000256" key="3">
    <source>
        <dbReference type="ARBA" id="ARBA00022729"/>
    </source>
</evidence>
<gene>
    <name evidence="8" type="ORF">E0L21_22065</name>
</gene>
<dbReference type="Gene3D" id="1.20.59.10">
    <property type="entry name" value="Chorismate mutase"/>
    <property type="match status" value="1"/>
</dbReference>
<evidence type="ECO:0000256" key="1">
    <source>
        <dbReference type="ARBA" id="ARBA00004817"/>
    </source>
</evidence>